<dbReference type="InParanoid" id="S8FEP5"/>
<proteinExistence type="predicted"/>
<evidence type="ECO:0000313" key="3">
    <source>
        <dbReference type="Proteomes" id="UP000015241"/>
    </source>
</evidence>
<dbReference type="AlphaFoldDB" id="S8FEP5"/>
<sequence>MGQVDKHVLGRQNGSCPLRSLPDLPGRHGCILTDRDDPRTCQDDSNPHYSREPAPPTVTAHSPDAEARMLQSLALAASATSVRPLLDLLLQALSSRKDGQETLPLRFRGRGTTPTVEVEVVPHKSNSHPS</sequence>
<gene>
    <name evidence="2" type="ORF">FOMPIDRAFT_86642</name>
</gene>
<evidence type="ECO:0000256" key="1">
    <source>
        <dbReference type="SAM" id="MobiDB-lite"/>
    </source>
</evidence>
<name>S8FEP5_FOMSC</name>
<dbReference type="Proteomes" id="UP000015241">
    <property type="component" value="Unassembled WGS sequence"/>
</dbReference>
<keyword evidence="3" id="KW-1185">Reference proteome</keyword>
<dbReference type="HOGENOM" id="CLU_1938197_0_0_1"/>
<reference evidence="2 3" key="1">
    <citation type="journal article" date="2012" name="Science">
        <title>The Paleozoic origin of enzymatic lignin decomposition reconstructed from 31 fungal genomes.</title>
        <authorList>
            <person name="Floudas D."/>
            <person name="Binder M."/>
            <person name="Riley R."/>
            <person name="Barry K."/>
            <person name="Blanchette R.A."/>
            <person name="Henrissat B."/>
            <person name="Martinez A.T."/>
            <person name="Otillar R."/>
            <person name="Spatafora J.W."/>
            <person name="Yadav J.S."/>
            <person name="Aerts A."/>
            <person name="Benoit I."/>
            <person name="Boyd A."/>
            <person name="Carlson A."/>
            <person name="Copeland A."/>
            <person name="Coutinho P.M."/>
            <person name="de Vries R.P."/>
            <person name="Ferreira P."/>
            <person name="Findley K."/>
            <person name="Foster B."/>
            <person name="Gaskell J."/>
            <person name="Glotzer D."/>
            <person name="Gorecki P."/>
            <person name="Heitman J."/>
            <person name="Hesse C."/>
            <person name="Hori C."/>
            <person name="Igarashi K."/>
            <person name="Jurgens J.A."/>
            <person name="Kallen N."/>
            <person name="Kersten P."/>
            <person name="Kohler A."/>
            <person name="Kuees U."/>
            <person name="Kumar T.K.A."/>
            <person name="Kuo A."/>
            <person name="LaButti K."/>
            <person name="Larrondo L.F."/>
            <person name="Lindquist E."/>
            <person name="Ling A."/>
            <person name="Lombard V."/>
            <person name="Lucas S."/>
            <person name="Lundell T."/>
            <person name="Martin R."/>
            <person name="McLaughlin D.J."/>
            <person name="Morgenstern I."/>
            <person name="Morin E."/>
            <person name="Murat C."/>
            <person name="Nagy L.G."/>
            <person name="Nolan M."/>
            <person name="Ohm R.A."/>
            <person name="Patyshakuliyeva A."/>
            <person name="Rokas A."/>
            <person name="Ruiz-Duenas F.J."/>
            <person name="Sabat G."/>
            <person name="Salamov A."/>
            <person name="Samejima M."/>
            <person name="Schmutz J."/>
            <person name="Slot J.C."/>
            <person name="St John F."/>
            <person name="Stenlid J."/>
            <person name="Sun H."/>
            <person name="Sun S."/>
            <person name="Syed K."/>
            <person name="Tsang A."/>
            <person name="Wiebenga A."/>
            <person name="Young D."/>
            <person name="Pisabarro A."/>
            <person name="Eastwood D.C."/>
            <person name="Martin F."/>
            <person name="Cullen D."/>
            <person name="Grigoriev I.V."/>
            <person name="Hibbett D.S."/>
        </authorList>
    </citation>
    <scope>NUCLEOTIDE SEQUENCE</scope>
    <source>
        <strain evidence="3">FP-58527</strain>
    </source>
</reference>
<feature type="compositionally biased region" description="Basic and acidic residues" evidence="1">
    <location>
        <begin position="33"/>
        <end position="51"/>
    </location>
</feature>
<feature type="region of interest" description="Disordered" evidence="1">
    <location>
        <begin position="1"/>
        <end position="61"/>
    </location>
</feature>
<dbReference type="EMBL" id="KE504152">
    <property type="protein sequence ID" value="EPS99965.1"/>
    <property type="molecule type" value="Genomic_DNA"/>
</dbReference>
<evidence type="ECO:0000313" key="2">
    <source>
        <dbReference type="EMBL" id="EPS99965.1"/>
    </source>
</evidence>
<organism evidence="2 3">
    <name type="scientific">Fomitopsis schrenkii</name>
    <name type="common">Brown rot fungus</name>
    <dbReference type="NCBI Taxonomy" id="2126942"/>
    <lineage>
        <taxon>Eukaryota</taxon>
        <taxon>Fungi</taxon>
        <taxon>Dikarya</taxon>
        <taxon>Basidiomycota</taxon>
        <taxon>Agaricomycotina</taxon>
        <taxon>Agaricomycetes</taxon>
        <taxon>Polyporales</taxon>
        <taxon>Fomitopsis</taxon>
    </lineage>
</organism>
<accession>S8FEP5</accession>
<protein>
    <submittedName>
        <fullName evidence="2">Uncharacterized protein</fullName>
    </submittedName>
</protein>